<feature type="domain" description="CBS" evidence="2">
    <location>
        <begin position="1"/>
        <end position="66"/>
    </location>
</feature>
<evidence type="ECO:0000313" key="4">
    <source>
        <dbReference type="Proteomes" id="UP001199296"/>
    </source>
</evidence>
<organism evidence="3 4">
    <name type="scientific">Halanaerobium polyolivorans</name>
    <dbReference type="NCBI Taxonomy" id="2886943"/>
    <lineage>
        <taxon>Bacteria</taxon>
        <taxon>Bacillati</taxon>
        <taxon>Bacillota</taxon>
        <taxon>Clostridia</taxon>
        <taxon>Halanaerobiales</taxon>
        <taxon>Halanaerobiaceae</taxon>
        <taxon>Halanaerobium</taxon>
    </lineage>
</organism>
<dbReference type="AlphaFoldDB" id="A0AAW4X297"/>
<comment type="caution">
    <text evidence="3">The sequence shown here is derived from an EMBL/GenBank/DDBJ whole genome shotgun (WGS) entry which is preliminary data.</text>
</comment>
<dbReference type="Proteomes" id="UP001199296">
    <property type="component" value="Unassembled WGS sequence"/>
</dbReference>
<dbReference type="RefSeq" id="WP_255666885.1">
    <property type="nucleotide sequence ID" value="NZ_JAJFAT010000022.1"/>
</dbReference>
<dbReference type="Pfam" id="PF00571">
    <property type="entry name" value="CBS"/>
    <property type="match status" value="1"/>
</dbReference>
<keyword evidence="4" id="KW-1185">Reference proteome</keyword>
<dbReference type="InterPro" id="IPR000644">
    <property type="entry name" value="CBS_dom"/>
</dbReference>
<name>A0AAW4X297_9FIRM</name>
<proteinExistence type="predicted"/>
<dbReference type="Gene3D" id="3.10.580.10">
    <property type="entry name" value="CBS-domain"/>
    <property type="match status" value="1"/>
</dbReference>
<dbReference type="EMBL" id="JAJFAT010000022">
    <property type="protein sequence ID" value="MCC3145939.1"/>
    <property type="molecule type" value="Genomic_DNA"/>
</dbReference>
<dbReference type="CDD" id="cd02205">
    <property type="entry name" value="CBS_pair_SF"/>
    <property type="match status" value="1"/>
</dbReference>
<evidence type="ECO:0000259" key="2">
    <source>
        <dbReference type="PROSITE" id="PS51371"/>
    </source>
</evidence>
<sequence length="149" mass="17295">MNPKKVIPFFQNEVLTVNNNDSIIETIKLMKKNSFSQIPVLDDENKFIDLLTNNTVARWLGDLEDQGGGKLIMNDTPILNVLNYKENYVDYKFISKDLNIINTLDFFYNESESRNKIESLLITHSGNEKILGIITHWDIPEIYKNLNEI</sequence>
<protein>
    <submittedName>
        <fullName evidence="3">CBS domain-containing protein</fullName>
    </submittedName>
</protein>
<evidence type="ECO:0000256" key="1">
    <source>
        <dbReference type="PROSITE-ProRule" id="PRU00703"/>
    </source>
</evidence>
<accession>A0AAW4X297</accession>
<gene>
    <name evidence="3" type="ORF">LJ207_11495</name>
</gene>
<evidence type="ECO:0000313" key="3">
    <source>
        <dbReference type="EMBL" id="MCC3145939.1"/>
    </source>
</evidence>
<keyword evidence="1" id="KW-0129">CBS domain</keyword>
<reference evidence="3 4" key="1">
    <citation type="submission" date="2021-10" db="EMBL/GenBank/DDBJ databases">
        <authorList>
            <person name="Grouzdev D.S."/>
            <person name="Pantiukh K.S."/>
            <person name="Krutkina M.S."/>
        </authorList>
    </citation>
    <scope>NUCLEOTIDE SEQUENCE [LARGE SCALE GENOMIC DNA]</scope>
    <source>
        <strain evidence="3 4">Z-7514</strain>
    </source>
</reference>
<dbReference type="InterPro" id="IPR046342">
    <property type="entry name" value="CBS_dom_sf"/>
</dbReference>
<dbReference type="PROSITE" id="PS51371">
    <property type="entry name" value="CBS"/>
    <property type="match status" value="1"/>
</dbReference>
<dbReference type="SUPFAM" id="SSF54631">
    <property type="entry name" value="CBS-domain pair"/>
    <property type="match status" value="1"/>
</dbReference>